<sequence length="235" mass="26744">MSKLSCKGEMSSICDQDNFSISNTTEHVFFTPPIVTGSTNVRPSRHEGQKSHLDAYNHFIQLELTLDKKDKCKYCDVIILYENGTSSMHAYVLRCKNNPNEEGNKRQKIASSSTTYGWNSTYLILDATLKHKKAFEELEFHDMKYVDELAKGKENELKSRLEYSLKLLFDEYNGHKKGTQNDTQQAHEEFEAMECKLSFSCKASATASQSSRHPSPTSSSLRSPEKQVLILLLLL</sequence>
<evidence type="ECO:0000313" key="2">
    <source>
        <dbReference type="Proteomes" id="UP000257109"/>
    </source>
</evidence>
<protein>
    <recommendedName>
        <fullName evidence="3">BED-type domain-containing protein</fullName>
    </recommendedName>
</protein>
<proteinExistence type="predicted"/>
<dbReference type="AlphaFoldDB" id="A0A371G2W2"/>
<evidence type="ECO:0008006" key="3">
    <source>
        <dbReference type="Google" id="ProtNLM"/>
    </source>
</evidence>
<gene>
    <name evidence="1" type="ORF">CR513_34010</name>
</gene>
<comment type="caution">
    <text evidence="1">The sequence shown here is derived from an EMBL/GenBank/DDBJ whole genome shotgun (WGS) entry which is preliminary data.</text>
</comment>
<keyword evidence="2" id="KW-1185">Reference proteome</keyword>
<dbReference type="Proteomes" id="UP000257109">
    <property type="component" value="Unassembled WGS sequence"/>
</dbReference>
<name>A0A371G2W2_MUCPR</name>
<dbReference type="OrthoDB" id="1427987at2759"/>
<dbReference type="EMBL" id="QJKJ01006928">
    <property type="protein sequence ID" value="RDX84872.1"/>
    <property type="molecule type" value="Genomic_DNA"/>
</dbReference>
<evidence type="ECO:0000313" key="1">
    <source>
        <dbReference type="EMBL" id="RDX84872.1"/>
    </source>
</evidence>
<reference evidence="1" key="1">
    <citation type="submission" date="2018-05" db="EMBL/GenBank/DDBJ databases">
        <title>Draft genome of Mucuna pruriens seed.</title>
        <authorList>
            <person name="Nnadi N.E."/>
            <person name="Vos R."/>
            <person name="Hasami M.H."/>
            <person name="Devisetty U.K."/>
            <person name="Aguiy J.C."/>
        </authorList>
    </citation>
    <scope>NUCLEOTIDE SEQUENCE [LARGE SCALE GENOMIC DNA]</scope>
    <source>
        <strain evidence="1">JCA_2017</strain>
    </source>
</reference>
<feature type="non-terminal residue" evidence="1">
    <location>
        <position position="1"/>
    </location>
</feature>
<accession>A0A371G2W2</accession>
<organism evidence="1 2">
    <name type="scientific">Mucuna pruriens</name>
    <name type="common">Velvet bean</name>
    <name type="synonym">Dolichos pruriens</name>
    <dbReference type="NCBI Taxonomy" id="157652"/>
    <lineage>
        <taxon>Eukaryota</taxon>
        <taxon>Viridiplantae</taxon>
        <taxon>Streptophyta</taxon>
        <taxon>Embryophyta</taxon>
        <taxon>Tracheophyta</taxon>
        <taxon>Spermatophyta</taxon>
        <taxon>Magnoliopsida</taxon>
        <taxon>eudicotyledons</taxon>
        <taxon>Gunneridae</taxon>
        <taxon>Pentapetalae</taxon>
        <taxon>rosids</taxon>
        <taxon>fabids</taxon>
        <taxon>Fabales</taxon>
        <taxon>Fabaceae</taxon>
        <taxon>Papilionoideae</taxon>
        <taxon>50 kb inversion clade</taxon>
        <taxon>NPAAA clade</taxon>
        <taxon>indigoferoid/millettioid clade</taxon>
        <taxon>Phaseoleae</taxon>
        <taxon>Mucuna</taxon>
    </lineage>
</organism>